<reference evidence="3" key="1">
    <citation type="submission" date="2022-07" db="EMBL/GenBank/DDBJ databases">
        <authorList>
            <person name="Trinca V."/>
            <person name="Uliana J.V.C."/>
            <person name="Torres T.T."/>
            <person name="Ward R.J."/>
            <person name="Monesi N."/>
        </authorList>
    </citation>
    <scope>NUCLEOTIDE SEQUENCE</scope>
    <source>
        <strain evidence="3">HSMRA1968</strain>
        <tissue evidence="3">Whole embryos</tissue>
    </source>
</reference>
<keyword evidence="4" id="KW-1185">Reference proteome</keyword>
<dbReference type="Proteomes" id="UP001151699">
    <property type="component" value="Chromosome A"/>
</dbReference>
<dbReference type="EMBL" id="WJQU01000001">
    <property type="protein sequence ID" value="KAJ6649235.1"/>
    <property type="molecule type" value="Genomic_DNA"/>
</dbReference>
<comment type="caution">
    <text evidence="3">The sequence shown here is derived from an EMBL/GenBank/DDBJ whole genome shotgun (WGS) entry which is preliminary data.</text>
</comment>
<accession>A0A9Q0SA31</accession>
<feature type="signal peptide" evidence="2">
    <location>
        <begin position="1"/>
        <end position="21"/>
    </location>
</feature>
<evidence type="ECO:0000256" key="2">
    <source>
        <dbReference type="SAM" id="SignalP"/>
    </source>
</evidence>
<protein>
    <submittedName>
        <fullName evidence="3">Uncharacterized protein</fullName>
    </submittedName>
</protein>
<gene>
    <name evidence="3" type="ORF">Bhyg_04469</name>
</gene>
<name>A0A9Q0SA31_9DIPT</name>
<feature type="compositionally biased region" description="Polar residues" evidence="1">
    <location>
        <begin position="210"/>
        <end position="224"/>
    </location>
</feature>
<dbReference type="AlphaFoldDB" id="A0A9Q0SA31"/>
<evidence type="ECO:0000313" key="3">
    <source>
        <dbReference type="EMBL" id="KAJ6649235.1"/>
    </source>
</evidence>
<evidence type="ECO:0000313" key="4">
    <source>
        <dbReference type="Proteomes" id="UP001151699"/>
    </source>
</evidence>
<organism evidence="3 4">
    <name type="scientific">Pseudolycoriella hygida</name>
    <dbReference type="NCBI Taxonomy" id="35572"/>
    <lineage>
        <taxon>Eukaryota</taxon>
        <taxon>Metazoa</taxon>
        <taxon>Ecdysozoa</taxon>
        <taxon>Arthropoda</taxon>
        <taxon>Hexapoda</taxon>
        <taxon>Insecta</taxon>
        <taxon>Pterygota</taxon>
        <taxon>Neoptera</taxon>
        <taxon>Endopterygota</taxon>
        <taxon>Diptera</taxon>
        <taxon>Nematocera</taxon>
        <taxon>Sciaroidea</taxon>
        <taxon>Sciaridae</taxon>
        <taxon>Pseudolycoriella</taxon>
    </lineage>
</organism>
<feature type="region of interest" description="Disordered" evidence="1">
    <location>
        <begin position="141"/>
        <end position="238"/>
    </location>
</feature>
<keyword evidence="2" id="KW-0732">Signal</keyword>
<feature type="chain" id="PRO_5040265533" evidence="2">
    <location>
        <begin position="22"/>
        <end position="238"/>
    </location>
</feature>
<dbReference type="OrthoDB" id="546450at2759"/>
<feature type="compositionally biased region" description="Low complexity" evidence="1">
    <location>
        <begin position="173"/>
        <end position="190"/>
    </location>
</feature>
<evidence type="ECO:0000256" key="1">
    <source>
        <dbReference type="SAM" id="MobiDB-lite"/>
    </source>
</evidence>
<sequence length="238" mass="26490">MYRLTIIFLFSFLCNYYAVLSIESTEFDDSVVIEASARKSRQLWYSMPTWNDVLGEGGPCITSKGQLGACTSFKHCYPYFKIPDISIWEAWILGNYDTCSFWNSDGRQAFGVCCSNLATTTTESPADIDDWLQNKENNYPNWPPPIPTHPPDHTAPTHPPVSGSLPGGQPIVTTTTKRPPTTWPTKPTTTAIPNWPPPIPTHSTRPPNPIYTTTKRPQIDNNIPSDEMCGIKNGNPGL</sequence>
<proteinExistence type="predicted"/>